<dbReference type="InterPro" id="IPR002782">
    <property type="entry name" value="Mut7-C_RNAse_dom"/>
</dbReference>
<dbReference type="EMBL" id="DTMF01000277">
    <property type="protein sequence ID" value="HGF34977.1"/>
    <property type="molecule type" value="Genomic_DNA"/>
</dbReference>
<reference evidence="2" key="1">
    <citation type="journal article" date="2020" name="mSystems">
        <title>Genome- and Community-Level Interaction Insights into Carbon Utilization and Element Cycling Functions of Hydrothermarchaeota in Hydrothermal Sediment.</title>
        <authorList>
            <person name="Zhou Z."/>
            <person name="Liu Y."/>
            <person name="Xu W."/>
            <person name="Pan J."/>
            <person name="Luo Z.H."/>
            <person name="Li M."/>
        </authorList>
    </citation>
    <scope>NUCLEOTIDE SEQUENCE [LARGE SCALE GENOMIC DNA]</scope>
    <source>
        <strain evidence="2">SpSt-897</strain>
    </source>
</reference>
<name>A0A7C3UZ56_9BACT</name>
<accession>A0A7C3UZ56</accession>
<organism evidence="2">
    <name type="scientific">Desulfobacca acetoxidans</name>
    <dbReference type="NCBI Taxonomy" id="60893"/>
    <lineage>
        <taxon>Bacteria</taxon>
        <taxon>Pseudomonadati</taxon>
        <taxon>Thermodesulfobacteriota</taxon>
        <taxon>Desulfobaccia</taxon>
        <taxon>Desulfobaccales</taxon>
        <taxon>Desulfobaccaceae</taxon>
        <taxon>Desulfobacca</taxon>
    </lineage>
</organism>
<dbReference type="Pfam" id="PF01927">
    <property type="entry name" value="Mut7-C"/>
    <property type="match status" value="1"/>
</dbReference>
<evidence type="ECO:0000313" key="2">
    <source>
        <dbReference type="EMBL" id="HGF34977.1"/>
    </source>
</evidence>
<sequence>MKFLVDRPLKGLVKWLRLCGLDAGLAGFSPRGAGLPAPEAGTFLLTRQAAFGRLKRDDLLILTANDPEDQLVEVLRRLKISRKDLAPLSRCGECNDLLEAVPRETALGMVPDHVFHTQAAFFRCPRCGRLYWPGSHPARIAARLREVLAEAGDGGSARPPTRKGVCHGV</sequence>
<evidence type="ECO:0000259" key="1">
    <source>
        <dbReference type="Pfam" id="PF01927"/>
    </source>
</evidence>
<comment type="caution">
    <text evidence="2">The sequence shown here is derived from an EMBL/GenBank/DDBJ whole genome shotgun (WGS) entry which is preliminary data.</text>
</comment>
<dbReference type="PANTHER" id="PTHR39081">
    <property type="entry name" value="MUT7-C DOMAIN-CONTAINING PROTEIN"/>
    <property type="match status" value="1"/>
</dbReference>
<dbReference type="AlphaFoldDB" id="A0A7C3UZ56"/>
<feature type="domain" description="Mut7-C RNAse" evidence="1">
    <location>
        <begin position="1"/>
        <end position="143"/>
    </location>
</feature>
<protein>
    <recommendedName>
        <fullName evidence="1">Mut7-C RNAse domain-containing protein</fullName>
    </recommendedName>
</protein>
<proteinExistence type="predicted"/>
<dbReference type="PANTHER" id="PTHR39081:SF1">
    <property type="entry name" value="MUT7-C RNASE DOMAIN-CONTAINING PROTEIN"/>
    <property type="match status" value="1"/>
</dbReference>
<gene>
    <name evidence="2" type="ORF">ENW96_11440</name>
</gene>